<accession>A0A550BXI8</accession>
<comment type="caution">
    <text evidence="3">The sequence shown here is derived from an EMBL/GenBank/DDBJ whole genome shotgun (WGS) entry which is preliminary data.</text>
</comment>
<keyword evidence="4" id="KW-1185">Reference proteome</keyword>
<dbReference type="SUPFAM" id="SSF52540">
    <property type="entry name" value="P-loop containing nucleoside triphosphate hydrolases"/>
    <property type="match status" value="1"/>
</dbReference>
<sequence length="696" mass="78269">MSTSEPRPRRPDRDYLYTVHHVPGNDSLPRITKTTYMVPRWRHIYATFAIDDGESKICDLNQESRTDFVARGALTLRIRLYAKRNNDDDECVASKDCGLETLVSSDEQSNSIVLDRLRQDLEDEPRLTLKVTCEHAGSVDAESLAAPLSISERWQTMAKHVKSLLDVGSVAAEQELSKRLDYHDDTLSLIDETGEASRITAECDTPEFEDQRARQNEARDALVLQIYCVLSLIRNLYSKHFVRWSTKTHERVQELRKILQKHIHAVETKGNIDTQTAVFRTEKLTVNLVNQSILDHLPHAKDVHAGSTKRCLDGTRSALLDEIEDWALHPESQRGLIIHGAAGKGKSAVAHSVAMQLRKNGFVTPFFAFDRNNGERQAHQLFPTLAMHLAHRYKEYHDELCRRGIDELSTRDLTDQCETLMVSALGNCTATPPIVFVIDALDECPPSSATGKRSTLLKELCRCMADKSLPFNIRFLITCRYDDTDIRGYLPLGEPSLRMMSMDNVAGTDGDIRLYVEHELTGSGPVGLIDDVVEAAQTLFECAAVLCRELKKVDDPADATPPARLISEVMRAPGKRLYATYRLILQSHFKNPRTRDLYRRILTWVLLVQSPQPRGVFSDIARVLLDDSIDSVLNGLSSLLTGTFGDTAFFVQPLHTSFRDFVLDASESKEFAIVLGPDAHRDLADACFRIMTDAAH</sequence>
<name>A0A550BXI8_9AGAR</name>
<dbReference type="AlphaFoldDB" id="A0A550BXI8"/>
<organism evidence="3 4">
    <name type="scientific">Schizophyllum amplum</name>
    <dbReference type="NCBI Taxonomy" id="97359"/>
    <lineage>
        <taxon>Eukaryota</taxon>
        <taxon>Fungi</taxon>
        <taxon>Dikarya</taxon>
        <taxon>Basidiomycota</taxon>
        <taxon>Agaricomycotina</taxon>
        <taxon>Agaricomycetes</taxon>
        <taxon>Agaricomycetidae</taxon>
        <taxon>Agaricales</taxon>
        <taxon>Schizophyllaceae</taxon>
        <taxon>Schizophyllum</taxon>
    </lineage>
</organism>
<evidence type="ECO:0000256" key="1">
    <source>
        <dbReference type="ARBA" id="ARBA00022737"/>
    </source>
</evidence>
<feature type="non-terminal residue" evidence="3">
    <location>
        <position position="696"/>
    </location>
</feature>
<evidence type="ECO:0000259" key="2">
    <source>
        <dbReference type="Pfam" id="PF24883"/>
    </source>
</evidence>
<dbReference type="InterPro" id="IPR056884">
    <property type="entry name" value="NPHP3-like_N"/>
</dbReference>
<dbReference type="EMBL" id="VDMD01000050">
    <property type="protein sequence ID" value="TRM57248.1"/>
    <property type="molecule type" value="Genomic_DNA"/>
</dbReference>
<keyword evidence="1" id="KW-0677">Repeat</keyword>
<dbReference type="OrthoDB" id="163438at2759"/>
<dbReference type="Pfam" id="PF24883">
    <property type="entry name" value="NPHP3_N"/>
    <property type="match status" value="1"/>
</dbReference>
<gene>
    <name evidence="3" type="ORF">BD626DRAFT_515505</name>
</gene>
<proteinExistence type="predicted"/>
<dbReference type="STRING" id="97359.A0A550BXI8"/>
<dbReference type="PANTHER" id="PTHR10039">
    <property type="entry name" value="AMELOGENIN"/>
    <property type="match status" value="1"/>
</dbReference>
<dbReference type="Gene3D" id="3.40.50.300">
    <property type="entry name" value="P-loop containing nucleotide triphosphate hydrolases"/>
    <property type="match status" value="1"/>
</dbReference>
<evidence type="ECO:0000313" key="4">
    <source>
        <dbReference type="Proteomes" id="UP000320762"/>
    </source>
</evidence>
<protein>
    <recommendedName>
        <fullName evidence="2">Nephrocystin 3-like N-terminal domain-containing protein</fullName>
    </recommendedName>
</protein>
<reference evidence="3 4" key="1">
    <citation type="journal article" date="2019" name="New Phytol.">
        <title>Comparative genomics reveals unique wood-decay strategies and fruiting body development in the Schizophyllaceae.</title>
        <authorList>
            <person name="Almasi E."/>
            <person name="Sahu N."/>
            <person name="Krizsan K."/>
            <person name="Balint B."/>
            <person name="Kovacs G.M."/>
            <person name="Kiss B."/>
            <person name="Cseklye J."/>
            <person name="Drula E."/>
            <person name="Henrissat B."/>
            <person name="Nagy I."/>
            <person name="Chovatia M."/>
            <person name="Adam C."/>
            <person name="LaButti K."/>
            <person name="Lipzen A."/>
            <person name="Riley R."/>
            <person name="Grigoriev I.V."/>
            <person name="Nagy L.G."/>
        </authorList>
    </citation>
    <scope>NUCLEOTIDE SEQUENCE [LARGE SCALE GENOMIC DNA]</scope>
    <source>
        <strain evidence="3 4">NL-1724</strain>
    </source>
</reference>
<dbReference type="Proteomes" id="UP000320762">
    <property type="component" value="Unassembled WGS sequence"/>
</dbReference>
<dbReference type="InterPro" id="IPR027417">
    <property type="entry name" value="P-loop_NTPase"/>
</dbReference>
<evidence type="ECO:0000313" key="3">
    <source>
        <dbReference type="EMBL" id="TRM57248.1"/>
    </source>
</evidence>
<feature type="domain" description="Nephrocystin 3-like N-terminal" evidence="2">
    <location>
        <begin position="320"/>
        <end position="480"/>
    </location>
</feature>